<evidence type="ECO:0000313" key="2">
    <source>
        <dbReference type="EMBL" id="MDJ1131138.1"/>
    </source>
</evidence>
<sequence length="274" mass="30028">MAEHGTAAAIDTTKPHSARMYDYYLGGKTHYEADVQAAEAVIATVPFAGAMARANRDFMIRSTRWLAAERGVRQFLDIGTGIPTEPNLHQVAQSVSPEARVVYTDNDPIVLQYAQALLRSAPEGRTTYLQADATKPETILDSDELHSTLDLSRPVALSFNALFHFVPDEWGPYEIMDGLMSQLAPGSFLCLTHATAEVKDPKMAALGKQVEEIYAKGGTQLRLRSSAEVARFFHGLELTEPGITMAHLWRPDASMPTELKEGEPSMLSGVARKP</sequence>
<accession>A0ABT6ZQ04</accession>
<comment type="caution">
    <text evidence="2">The sequence shown here is derived from an EMBL/GenBank/DDBJ whole genome shotgun (WGS) entry which is preliminary data.</text>
</comment>
<dbReference type="InterPro" id="IPR006764">
    <property type="entry name" value="SAM_dep_MeTrfase_SAV2177_type"/>
</dbReference>
<keyword evidence="2" id="KW-0489">Methyltransferase</keyword>
<feature type="region of interest" description="Disordered" evidence="1">
    <location>
        <begin position="255"/>
        <end position="274"/>
    </location>
</feature>
<dbReference type="Proteomes" id="UP001214441">
    <property type="component" value="Unassembled WGS sequence"/>
</dbReference>
<dbReference type="SUPFAM" id="SSF53335">
    <property type="entry name" value="S-adenosyl-L-methionine-dependent methyltransferases"/>
    <property type="match status" value="1"/>
</dbReference>
<gene>
    <name evidence="2" type="ORF">NMN56_004030</name>
</gene>
<evidence type="ECO:0000313" key="3">
    <source>
        <dbReference type="Proteomes" id="UP001214441"/>
    </source>
</evidence>
<dbReference type="Gene3D" id="3.40.50.150">
    <property type="entry name" value="Vaccinia Virus protein VP39"/>
    <property type="match status" value="1"/>
</dbReference>
<keyword evidence="3" id="KW-1185">Reference proteome</keyword>
<dbReference type="EMBL" id="JANCPR020000003">
    <property type="protein sequence ID" value="MDJ1131138.1"/>
    <property type="molecule type" value="Genomic_DNA"/>
</dbReference>
<dbReference type="InterPro" id="IPR029063">
    <property type="entry name" value="SAM-dependent_MTases_sf"/>
</dbReference>
<protein>
    <submittedName>
        <fullName evidence="2">SAM-dependent methyltransferase</fullName>
    </submittedName>
</protein>
<dbReference type="GO" id="GO:0008168">
    <property type="term" value="F:methyltransferase activity"/>
    <property type="evidence" value="ECO:0007669"/>
    <property type="project" value="UniProtKB-KW"/>
</dbReference>
<reference evidence="2 3" key="1">
    <citation type="submission" date="2023-05" db="EMBL/GenBank/DDBJ databases">
        <title>Streptantibioticus silvisoli sp. nov., acidotolerant actinomycetes 1 from pine litter.</title>
        <authorList>
            <person name="Swiecimska M."/>
            <person name="Golinska P."/>
            <person name="Sangal V."/>
            <person name="Wachnowicz B."/>
            <person name="Goodfellow M."/>
        </authorList>
    </citation>
    <scope>NUCLEOTIDE SEQUENCE [LARGE SCALE GENOMIC DNA]</scope>
    <source>
        <strain evidence="2 3">DSM 42109</strain>
    </source>
</reference>
<dbReference type="CDD" id="cd02440">
    <property type="entry name" value="AdoMet_MTases"/>
    <property type="match status" value="1"/>
</dbReference>
<evidence type="ECO:0000256" key="1">
    <source>
        <dbReference type="SAM" id="MobiDB-lite"/>
    </source>
</evidence>
<keyword evidence="2" id="KW-0808">Transferase</keyword>
<dbReference type="GO" id="GO:0032259">
    <property type="term" value="P:methylation"/>
    <property type="evidence" value="ECO:0007669"/>
    <property type="project" value="UniProtKB-KW"/>
</dbReference>
<name>A0ABT6ZQ04_9ACTN</name>
<dbReference type="PIRSF" id="PIRSF017393">
    <property type="entry name" value="MTase_SAV2177"/>
    <property type="match status" value="1"/>
</dbReference>
<organism evidence="2 3">
    <name type="scientific">Streptomyces iconiensis</name>
    <dbReference type="NCBI Taxonomy" id="1384038"/>
    <lineage>
        <taxon>Bacteria</taxon>
        <taxon>Bacillati</taxon>
        <taxon>Actinomycetota</taxon>
        <taxon>Actinomycetes</taxon>
        <taxon>Kitasatosporales</taxon>
        <taxon>Streptomycetaceae</taxon>
        <taxon>Streptomyces</taxon>
    </lineage>
</organism>
<dbReference type="Pfam" id="PF04672">
    <property type="entry name" value="Methyltransf_19"/>
    <property type="match status" value="1"/>
</dbReference>
<proteinExistence type="predicted"/>
<dbReference type="RefSeq" id="WP_274045207.1">
    <property type="nucleotide sequence ID" value="NZ_JANCPR020000003.1"/>
</dbReference>